<organism evidence="1 2">
    <name type="scientific">Pyricularia grisea</name>
    <name type="common">Crabgrass-specific blast fungus</name>
    <name type="synonym">Magnaporthe grisea</name>
    <dbReference type="NCBI Taxonomy" id="148305"/>
    <lineage>
        <taxon>Eukaryota</taxon>
        <taxon>Fungi</taxon>
        <taxon>Dikarya</taxon>
        <taxon>Ascomycota</taxon>
        <taxon>Pezizomycotina</taxon>
        <taxon>Sordariomycetes</taxon>
        <taxon>Sordariomycetidae</taxon>
        <taxon>Magnaporthales</taxon>
        <taxon>Pyriculariaceae</taxon>
        <taxon>Pyricularia</taxon>
    </lineage>
</organism>
<name>A0A6P8ATH1_PYRGI</name>
<dbReference type="RefSeq" id="XP_030978195.1">
    <property type="nucleotide sequence ID" value="XM_031129502.1"/>
</dbReference>
<dbReference type="Proteomes" id="UP000515153">
    <property type="component" value="Unplaced"/>
</dbReference>
<proteinExistence type="predicted"/>
<sequence>MHLNSTLLKMPAPEDARHAKVPALSSASRVASTVSSLARLSKGPINDLIYLVAHSHDVESFAKWYSRVDDIPPSVVQGYTLFSNSCKRSTS</sequence>
<dbReference type="GeneID" id="41964410"/>
<reference evidence="2" key="1">
    <citation type="journal article" date="2019" name="Mol. Biol. Evol.">
        <title>Blast fungal genomes show frequent chromosomal changes, gene gains and losses, and effector gene turnover.</title>
        <authorList>
            <person name="Gomez Luciano L.B."/>
            <person name="Jason Tsai I."/>
            <person name="Chuma I."/>
            <person name="Tosa Y."/>
            <person name="Chen Y.H."/>
            <person name="Li J.Y."/>
            <person name="Li M.Y."/>
            <person name="Jade Lu M.Y."/>
            <person name="Nakayashiki H."/>
            <person name="Li W.H."/>
        </authorList>
    </citation>
    <scope>NUCLEOTIDE SEQUENCE</scope>
    <source>
        <strain evidence="2">NI907</strain>
    </source>
</reference>
<dbReference type="AlphaFoldDB" id="A0A6P8ATH1"/>
<reference evidence="2" key="3">
    <citation type="submission" date="2025-08" db="UniProtKB">
        <authorList>
            <consortium name="RefSeq"/>
        </authorList>
    </citation>
    <scope>IDENTIFICATION</scope>
    <source>
        <strain evidence="2">NI907</strain>
    </source>
</reference>
<keyword evidence="1" id="KW-1185">Reference proteome</keyword>
<evidence type="ECO:0000313" key="2">
    <source>
        <dbReference type="RefSeq" id="XP_030978195.1"/>
    </source>
</evidence>
<protein>
    <submittedName>
        <fullName evidence="2">Uncharacterized protein</fullName>
    </submittedName>
</protein>
<evidence type="ECO:0000313" key="1">
    <source>
        <dbReference type="Proteomes" id="UP000515153"/>
    </source>
</evidence>
<gene>
    <name evidence="2" type="ORF">PgNI_09520</name>
</gene>
<reference evidence="2" key="2">
    <citation type="submission" date="2019-10" db="EMBL/GenBank/DDBJ databases">
        <authorList>
            <consortium name="NCBI Genome Project"/>
        </authorList>
    </citation>
    <scope>NUCLEOTIDE SEQUENCE</scope>
    <source>
        <strain evidence="2">NI907</strain>
    </source>
</reference>
<dbReference type="KEGG" id="pgri:PgNI_09520"/>
<accession>A0A6P8ATH1</accession>